<proteinExistence type="predicted"/>
<sequence length="343" mass="39903">MWNVNEWRFNFPPTKPFYMTNPPSVKKKRRNQRGSACPRFPRCPVDHIIAAFLTSRTHYRHYHSKKNLPFCIVNQTDFTMCKTLLVRYCCPHHGFYDCDAEVTKFRKLDRNGNFDGTRTAPAPVVEYCAKELRRRELPPDEMASKPACAIRSNDDVGIPCYYPSMCNEHAGEYIEDLLKVPPYFSYTNPSNYPGDNGAAHMERVKEDVARVVNHAKWSIFARHQRQVVLQREKEWLRQFWAGPDNLQRDVYATRIDSEPVVHVVDYSKLKTTEIPLFCKIPNTIGVVRLEMYRTVARTDCSAAHMRKQYNTLLRSILDEKNKAGWQTTQAKEAWPELPQSPPG</sequence>
<evidence type="ECO:0000313" key="3">
    <source>
        <dbReference type="Proteomes" id="UP001287356"/>
    </source>
</evidence>
<evidence type="ECO:0000313" key="2">
    <source>
        <dbReference type="EMBL" id="KAK3376402.1"/>
    </source>
</evidence>
<evidence type="ECO:0000256" key="1">
    <source>
        <dbReference type="SAM" id="MobiDB-lite"/>
    </source>
</evidence>
<feature type="region of interest" description="Disordered" evidence="1">
    <location>
        <begin position="324"/>
        <end position="343"/>
    </location>
</feature>
<dbReference type="AlphaFoldDB" id="A0AAE0KHR9"/>
<accession>A0AAE0KHR9</accession>
<gene>
    <name evidence="2" type="ORF">B0T24DRAFT_699927</name>
</gene>
<dbReference type="EMBL" id="JAULSN010000003">
    <property type="protein sequence ID" value="KAK3376402.1"/>
    <property type="molecule type" value="Genomic_DNA"/>
</dbReference>
<dbReference type="Proteomes" id="UP001287356">
    <property type="component" value="Unassembled WGS sequence"/>
</dbReference>
<name>A0AAE0KHR9_9PEZI</name>
<organism evidence="2 3">
    <name type="scientific">Lasiosphaeria ovina</name>
    <dbReference type="NCBI Taxonomy" id="92902"/>
    <lineage>
        <taxon>Eukaryota</taxon>
        <taxon>Fungi</taxon>
        <taxon>Dikarya</taxon>
        <taxon>Ascomycota</taxon>
        <taxon>Pezizomycotina</taxon>
        <taxon>Sordariomycetes</taxon>
        <taxon>Sordariomycetidae</taxon>
        <taxon>Sordariales</taxon>
        <taxon>Lasiosphaeriaceae</taxon>
        <taxon>Lasiosphaeria</taxon>
    </lineage>
</organism>
<reference evidence="2" key="2">
    <citation type="submission" date="2023-06" db="EMBL/GenBank/DDBJ databases">
        <authorList>
            <consortium name="Lawrence Berkeley National Laboratory"/>
            <person name="Haridas S."/>
            <person name="Hensen N."/>
            <person name="Bonometti L."/>
            <person name="Westerberg I."/>
            <person name="Brannstrom I.O."/>
            <person name="Guillou S."/>
            <person name="Cros-Aarteil S."/>
            <person name="Calhoun S."/>
            <person name="Kuo A."/>
            <person name="Mondo S."/>
            <person name="Pangilinan J."/>
            <person name="Riley R."/>
            <person name="Labutti K."/>
            <person name="Andreopoulos B."/>
            <person name="Lipzen A."/>
            <person name="Chen C."/>
            <person name="Yanf M."/>
            <person name="Daum C."/>
            <person name="Ng V."/>
            <person name="Clum A."/>
            <person name="Steindorff A."/>
            <person name="Ohm R."/>
            <person name="Martin F."/>
            <person name="Silar P."/>
            <person name="Natvig D."/>
            <person name="Lalanne C."/>
            <person name="Gautier V."/>
            <person name="Ament-Velasquez S.L."/>
            <person name="Kruys A."/>
            <person name="Hutchinson M.I."/>
            <person name="Powell A.J."/>
            <person name="Barry K."/>
            <person name="Miller A.N."/>
            <person name="Grigoriev I.V."/>
            <person name="Debuchy R."/>
            <person name="Gladieux P."/>
            <person name="Thoren M.H."/>
            <person name="Johannesson H."/>
        </authorList>
    </citation>
    <scope>NUCLEOTIDE SEQUENCE</scope>
    <source>
        <strain evidence="2">CBS 958.72</strain>
    </source>
</reference>
<comment type="caution">
    <text evidence="2">The sequence shown here is derived from an EMBL/GenBank/DDBJ whole genome shotgun (WGS) entry which is preliminary data.</text>
</comment>
<keyword evidence="3" id="KW-1185">Reference proteome</keyword>
<protein>
    <submittedName>
        <fullName evidence="2">Uncharacterized protein</fullName>
    </submittedName>
</protein>
<reference evidence="2" key="1">
    <citation type="journal article" date="2023" name="Mol. Phylogenet. Evol.">
        <title>Genome-scale phylogeny and comparative genomics of the fungal order Sordariales.</title>
        <authorList>
            <person name="Hensen N."/>
            <person name="Bonometti L."/>
            <person name="Westerberg I."/>
            <person name="Brannstrom I.O."/>
            <person name="Guillou S."/>
            <person name="Cros-Aarteil S."/>
            <person name="Calhoun S."/>
            <person name="Haridas S."/>
            <person name="Kuo A."/>
            <person name="Mondo S."/>
            <person name="Pangilinan J."/>
            <person name="Riley R."/>
            <person name="LaButti K."/>
            <person name="Andreopoulos B."/>
            <person name="Lipzen A."/>
            <person name="Chen C."/>
            <person name="Yan M."/>
            <person name="Daum C."/>
            <person name="Ng V."/>
            <person name="Clum A."/>
            <person name="Steindorff A."/>
            <person name="Ohm R.A."/>
            <person name="Martin F."/>
            <person name="Silar P."/>
            <person name="Natvig D.O."/>
            <person name="Lalanne C."/>
            <person name="Gautier V."/>
            <person name="Ament-Velasquez S.L."/>
            <person name="Kruys A."/>
            <person name="Hutchinson M.I."/>
            <person name="Powell A.J."/>
            <person name="Barry K."/>
            <person name="Miller A.N."/>
            <person name="Grigoriev I.V."/>
            <person name="Debuchy R."/>
            <person name="Gladieux P."/>
            <person name="Hiltunen Thoren M."/>
            <person name="Johannesson H."/>
        </authorList>
    </citation>
    <scope>NUCLEOTIDE SEQUENCE</scope>
    <source>
        <strain evidence="2">CBS 958.72</strain>
    </source>
</reference>